<keyword evidence="2" id="KW-1185">Reference proteome</keyword>
<dbReference type="Proteomes" id="UP000077623">
    <property type="component" value="Unassembled WGS sequence"/>
</dbReference>
<name>A0A1A9QDG7_9MOLU</name>
<reference evidence="2" key="1">
    <citation type="submission" date="2016-04" db="EMBL/GenBank/DDBJ databases">
        <authorList>
            <person name="Quiroz-Castaneda R.E."/>
            <person name="Martinez-Ocampo F."/>
        </authorList>
    </citation>
    <scope>NUCLEOTIDE SEQUENCE [LARGE SCALE GENOMIC DNA]</scope>
    <source>
        <strain evidence="2">INIFAP01</strain>
    </source>
</reference>
<protein>
    <submittedName>
        <fullName evidence="1">Uncharacterized protein</fullName>
    </submittedName>
</protein>
<dbReference type="AlphaFoldDB" id="A0A1A9QDG7"/>
<organism evidence="1 2">
    <name type="scientific">Candidatus Mycoplasma haematobovis</name>
    <dbReference type="NCBI Taxonomy" id="432608"/>
    <lineage>
        <taxon>Bacteria</taxon>
        <taxon>Bacillati</taxon>
        <taxon>Mycoplasmatota</taxon>
        <taxon>Mollicutes</taxon>
        <taxon>Mycoplasmataceae</taxon>
        <taxon>Mycoplasma</taxon>
    </lineage>
</organism>
<evidence type="ECO:0000313" key="2">
    <source>
        <dbReference type="Proteomes" id="UP000077623"/>
    </source>
</evidence>
<gene>
    <name evidence="1" type="ORF">A6V39_03720</name>
</gene>
<comment type="caution">
    <text evidence="1">The sequence shown here is derived from an EMBL/GenBank/DDBJ whole genome shotgun (WGS) entry which is preliminary data.</text>
</comment>
<dbReference type="RefSeq" id="WP_187150381.1">
    <property type="nucleotide sequence ID" value="NZ_LWUJ01000012.1"/>
</dbReference>
<dbReference type="STRING" id="432608.A6V39_03720"/>
<dbReference type="EMBL" id="LWUJ01000012">
    <property type="protein sequence ID" value="OAL09995.1"/>
    <property type="molecule type" value="Genomic_DNA"/>
</dbReference>
<sequence>MSSIKLAGLTLAGVGVIGGGVGTVYALNSNTQTPKSKTINIVTTSIRQQITKEQRTVLDQGATTWDIKLHVYTSVIQSQNKIVIENNNEAGLKAWCNKTLGEDFKDSNNENYLFAKQLCTKPTNKEKLQKNSKTLIGENDSEWTKKETAYKSEGKDSYAIPNIGSQGTVTKADIKGWCETTLSKEIADSGSEYSLAEKWCTQ</sequence>
<accession>A0A1A9QDG7</accession>
<evidence type="ECO:0000313" key="1">
    <source>
        <dbReference type="EMBL" id="OAL09995.1"/>
    </source>
</evidence>
<proteinExistence type="predicted"/>